<dbReference type="Proteomes" id="UP001235343">
    <property type="component" value="Unassembled WGS sequence"/>
</dbReference>
<dbReference type="CDD" id="cd00565">
    <property type="entry name" value="Ubl_ThiS"/>
    <property type="match status" value="1"/>
</dbReference>
<gene>
    <name evidence="1" type="primary">thiS</name>
    <name evidence="1" type="ORF">QQS35_04000</name>
</gene>
<dbReference type="SUPFAM" id="SSF54285">
    <property type="entry name" value="MoaD/ThiS"/>
    <property type="match status" value="1"/>
</dbReference>
<evidence type="ECO:0000313" key="1">
    <source>
        <dbReference type="EMBL" id="MDL4839621.1"/>
    </source>
</evidence>
<dbReference type="PANTHER" id="PTHR34472">
    <property type="entry name" value="SULFUR CARRIER PROTEIN THIS"/>
    <property type="match status" value="1"/>
</dbReference>
<name>A0ABT7L197_9BACI</name>
<dbReference type="NCBIfam" id="TIGR01683">
    <property type="entry name" value="thiS"/>
    <property type="match status" value="1"/>
</dbReference>
<dbReference type="EMBL" id="JASTZU010000018">
    <property type="protein sequence ID" value="MDL4839621.1"/>
    <property type="molecule type" value="Genomic_DNA"/>
</dbReference>
<sequence length="67" mass="7597">MNLLVNGDKVEVPDSIETMAQLIKYYQLDKKVLIVEHNLTILNKEQHQYSHISDGDKIEIVNFVGGG</sequence>
<organism evidence="1 2">
    <name type="scientific">Aquibacillus rhizosphaerae</name>
    <dbReference type="NCBI Taxonomy" id="3051431"/>
    <lineage>
        <taxon>Bacteria</taxon>
        <taxon>Bacillati</taxon>
        <taxon>Bacillota</taxon>
        <taxon>Bacilli</taxon>
        <taxon>Bacillales</taxon>
        <taxon>Bacillaceae</taxon>
        <taxon>Aquibacillus</taxon>
    </lineage>
</organism>
<comment type="caution">
    <text evidence="1">The sequence shown here is derived from an EMBL/GenBank/DDBJ whole genome shotgun (WGS) entry which is preliminary data.</text>
</comment>
<protein>
    <submittedName>
        <fullName evidence="1">Sulfur carrier protein ThiS</fullName>
    </submittedName>
</protein>
<dbReference type="PANTHER" id="PTHR34472:SF1">
    <property type="entry name" value="SULFUR CARRIER PROTEIN THIS"/>
    <property type="match status" value="1"/>
</dbReference>
<dbReference type="Gene3D" id="3.10.20.30">
    <property type="match status" value="1"/>
</dbReference>
<accession>A0ABT7L197</accession>
<dbReference type="Pfam" id="PF02597">
    <property type="entry name" value="ThiS"/>
    <property type="match status" value="1"/>
</dbReference>
<proteinExistence type="predicted"/>
<dbReference type="InterPro" id="IPR010035">
    <property type="entry name" value="Thi_S"/>
</dbReference>
<dbReference type="InterPro" id="IPR012675">
    <property type="entry name" value="Beta-grasp_dom_sf"/>
</dbReference>
<dbReference type="InterPro" id="IPR003749">
    <property type="entry name" value="ThiS/MoaD-like"/>
</dbReference>
<evidence type="ECO:0000313" key="2">
    <source>
        <dbReference type="Proteomes" id="UP001235343"/>
    </source>
</evidence>
<keyword evidence="2" id="KW-1185">Reference proteome</keyword>
<dbReference type="RefSeq" id="WP_285930543.1">
    <property type="nucleotide sequence ID" value="NZ_JASTZU010000018.1"/>
</dbReference>
<dbReference type="InterPro" id="IPR016155">
    <property type="entry name" value="Mopterin_synth/thiamin_S_b"/>
</dbReference>
<reference evidence="1 2" key="1">
    <citation type="submission" date="2023-06" db="EMBL/GenBank/DDBJ databases">
        <title>Aquibacillus rhizosphaerae LR5S19.</title>
        <authorList>
            <person name="Sun J.-Q."/>
        </authorList>
    </citation>
    <scope>NUCLEOTIDE SEQUENCE [LARGE SCALE GENOMIC DNA]</scope>
    <source>
        <strain evidence="1 2">LR5S19</strain>
    </source>
</reference>